<protein>
    <recommendedName>
        <fullName evidence="9">Quinol oxidase subunit 4</fullName>
        <ecNumber evidence="9">1.10.3.-</ecNumber>
    </recommendedName>
</protein>
<dbReference type="NCBIfam" id="TIGR02901">
    <property type="entry name" value="QoxD"/>
    <property type="match status" value="1"/>
</dbReference>
<feature type="transmembrane region" description="Helical" evidence="9">
    <location>
        <begin position="12"/>
        <end position="33"/>
    </location>
</feature>
<comment type="catalytic activity">
    <reaction evidence="1 9">
        <text>2 a quinol + O2 = 2 a quinone + 2 H2O</text>
        <dbReference type="Rhea" id="RHEA:55376"/>
        <dbReference type="ChEBI" id="CHEBI:15377"/>
        <dbReference type="ChEBI" id="CHEBI:15379"/>
        <dbReference type="ChEBI" id="CHEBI:24646"/>
        <dbReference type="ChEBI" id="CHEBI:132124"/>
    </reaction>
</comment>
<dbReference type="GO" id="GO:0042773">
    <property type="term" value="P:ATP synthesis coupled electron transport"/>
    <property type="evidence" value="ECO:0007669"/>
    <property type="project" value="UniProtKB-UniRule"/>
</dbReference>
<evidence type="ECO:0000256" key="1">
    <source>
        <dbReference type="ARBA" id="ARBA00000725"/>
    </source>
</evidence>
<feature type="transmembrane region" description="Helical" evidence="9">
    <location>
        <begin position="39"/>
        <end position="60"/>
    </location>
</feature>
<evidence type="ECO:0000256" key="6">
    <source>
        <dbReference type="ARBA" id="ARBA00022989"/>
    </source>
</evidence>
<feature type="transmembrane region" description="Helical" evidence="9">
    <location>
        <begin position="72"/>
        <end position="93"/>
    </location>
</feature>
<proteinExistence type="inferred from homology"/>
<evidence type="ECO:0000256" key="9">
    <source>
        <dbReference type="RuleBase" id="RU367153"/>
    </source>
</evidence>
<dbReference type="GO" id="GO:0005886">
    <property type="term" value="C:plasma membrane"/>
    <property type="evidence" value="ECO:0007669"/>
    <property type="project" value="UniProtKB-SubCell"/>
</dbReference>
<comment type="similarity">
    <text evidence="3 9">Belongs to the cytochrome c oxidase bacterial subunit 4 family.</text>
</comment>
<evidence type="ECO:0000313" key="10">
    <source>
        <dbReference type="EMBL" id="PFJ29028.1"/>
    </source>
</evidence>
<organism evidence="10 11">
    <name type="scientific">Bacillus thuringiensis</name>
    <dbReference type="NCBI Taxonomy" id="1428"/>
    <lineage>
        <taxon>Bacteria</taxon>
        <taxon>Bacillati</taxon>
        <taxon>Bacillota</taxon>
        <taxon>Bacilli</taxon>
        <taxon>Bacillales</taxon>
        <taxon>Bacillaceae</taxon>
        <taxon>Bacillus</taxon>
        <taxon>Bacillus cereus group</taxon>
    </lineage>
</organism>
<comment type="subcellular location">
    <subcellularLocation>
        <location evidence="2 9">Cell membrane</location>
        <topology evidence="2 9">Multi-pass membrane protein</topology>
    </subcellularLocation>
</comment>
<accession>A0A9X6WI25</accession>
<reference evidence="10 11" key="1">
    <citation type="submission" date="2017-09" db="EMBL/GenBank/DDBJ databases">
        <title>Large-scale bioinformatics analysis of Bacillus genomes uncovers conserved roles of natural products in bacterial physiology.</title>
        <authorList>
            <consortium name="Agbiome Team Llc"/>
            <person name="Bleich R.M."/>
            <person name="Grubbs K.J."/>
            <person name="Santa Maria K.C."/>
            <person name="Allen S.E."/>
            <person name="Farag S."/>
            <person name="Shank E.A."/>
            <person name="Bowers A."/>
        </authorList>
    </citation>
    <scope>NUCLEOTIDE SEQUENCE [LARGE SCALE GENOMIC DNA]</scope>
    <source>
        <strain evidence="10 11">AFS085496</strain>
    </source>
</reference>
<dbReference type="PANTHER" id="PTHR36835:SF1">
    <property type="entry name" value="CYTOCHROME BO(3) UBIQUINOL OXIDASE SUBUNIT 4"/>
    <property type="match status" value="1"/>
</dbReference>
<evidence type="ECO:0000256" key="8">
    <source>
        <dbReference type="ARBA" id="ARBA00023136"/>
    </source>
</evidence>
<evidence type="ECO:0000256" key="7">
    <source>
        <dbReference type="ARBA" id="ARBA00023002"/>
    </source>
</evidence>
<dbReference type="GO" id="GO:0015990">
    <property type="term" value="P:electron transport coupled proton transport"/>
    <property type="evidence" value="ECO:0007669"/>
    <property type="project" value="TreeGrafter"/>
</dbReference>
<dbReference type="EMBL" id="NUVX01000081">
    <property type="protein sequence ID" value="PFJ29028.1"/>
    <property type="molecule type" value="Genomic_DNA"/>
</dbReference>
<dbReference type="InterPro" id="IPR014250">
    <property type="entry name" value="QoxD"/>
</dbReference>
<keyword evidence="8 9" id="KW-0472">Membrane</keyword>
<keyword evidence="7 9" id="KW-0560">Oxidoreductase</keyword>
<dbReference type="InterPro" id="IPR050968">
    <property type="entry name" value="Cytochrome_c_oxidase_bac_sub4"/>
</dbReference>
<dbReference type="RefSeq" id="WP_098517723.1">
    <property type="nucleotide sequence ID" value="NZ_NUVX01000081.1"/>
</dbReference>
<dbReference type="GO" id="GO:0009486">
    <property type="term" value="F:cytochrome bo3 ubiquinol oxidase activity"/>
    <property type="evidence" value="ECO:0007669"/>
    <property type="project" value="TreeGrafter"/>
</dbReference>
<evidence type="ECO:0000256" key="5">
    <source>
        <dbReference type="ARBA" id="ARBA00022692"/>
    </source>
</evidence>
<dbReference type="Proteomes" id="UP000224003">
    <property type="component" value="Unassembled WGS sequence"/>
</dbReference>
<dbReference type="GO" id="GO:0009319">
    <property type="term" value="C:cytochrome o ubiquinol oxidase complex"/>
    <property type="evidence" value="ECO:0007669"/>
    <property type="project" value="TreeGrafter"/>
</dbReference>
<evidence type="ECO:0000256" key="3">
    <source>
        <dbReference type="ARBA" id="ARBA00008079"/>
    </source>
</evidence>
<comment type="caution">
    <text evidence="10">The sequence shown here is derived from an EMBL/GenBank/DDBJ whole genome shotgun (WGS) entry which is preliminary data.</text>
</comment>
<dbReference type="EC" id="1.10.3.-" evidence="9"/>
<evidence type="ECO:0000313" key="11">
    <source>
        <dbReference type="Proteomes" id="UP000224003"/>
    </source>
</evidence>
<dbReference type="GO" id="GO:0019646">
    <property type="term" value="P:aerobic electron transport chain"/>
    <property type="evidence" value="ECO:0007669"/>
    <property type="project" value="TreeGrafter"/>
</dbReference>
<keyword evidence="4 9" id="KW-1003">Cell membrane</keyword>
<dbReference type="Pfam" id="PF03626">
    <property type="entry name" value="COX4_pro"/>
    <property type="match status" value="1"/>
</dbReference>
<name>A0A9X6WI25_BACTU</name>
<keyword evidence="5 9" id="KW-0812">Transmembrane</keyword>
<dbReference type="GO" id="GO:0016682">
    <property type="term" value="F:oxidoreductase activity, acting on diphenols and related substances as donors, oxygen as acceptor"/>
    <property type="evidence" value="ECO:0007669"/>
    <property type="project" value="UniProtKB-UniRule"/>
</dbReference>
<comment type="function">
    <text evidence="9">Catalyzes quinol oxidation with the concomitant reduction of oxygen to water.</text>
</comment>
<dbReference type="InterPro" id="IPR005171">
    <property type="entry name" value="Cyt_c_oxidase_su4_prok"/>
</dbReference>
<evidence type="ECO:0000256" key="2">
    <source>
        <dbReference type="ARBA" id="ARBA00004651"/>
    </source>
</evidence>
<keyword evidence="6 9" id="KW-1133">Transmembrane helix</keyword>
<dbReference type="AlphaFoldDB" id="A0A9X6WI25"/>
<evidence type="ECO:0000256" key="4">
    <source>
        <dbReference type="ARBA" id="ARBA00022475"/>
    </source>
</evidence>
<sequence>MEQNHKKYPIGHIIGLILSLVMTFLAIGVALMSPLSKTVIMTIIGSLAFLQAGMQLFMFMHVNESENNKVQVGNIIYSLAIALTIIIGSIWVMHG</sequence>
<dbReference type="PANTHER" id="PTHR36835">
    <property type="entry name" value="CYTOCHROME BO(3) UBIQUINOL OXIDASE SUBUNIT 4"/>
    <property type="match status" value="1"/>
</dbReference>
<gene>
    <name evidence="10" type="primary">qoxD</name>
    <name evidence="10" type="ORF">COJ15_32715</name>
</gene>
<dbReference type="GO" id="GO:0015078">
    <property type="term" value="F:proton transmembrane transporter activity"/>
    <property type="evidence" value="ECO:0007669"/>
    <property type="project" value="TreeGrafter"/>
</dbReference>